<protein>
    <submittedName>
        <fullName evidence="1">Unannotated protein</fullName>
    </submittedName>
</protein>
<dbReference type="AlphaFoldDB" id="A0A6J6HIQ3"/>
<gene>
    <name evidence="1" type="ORF">UFOPK1808_01358</name>
</gene>
<reference evidence="1" key="1">
    <citation type="submission" date="2020-05" db="EMBL/GenBank/DDBJ databases">
        <authorList>
            <person name="Chiriac C."/>
            <person name="Salcher M."/>
            <person name="Ghai R."/>
            <person name="Kavagutti S V."/>
        </authorList>
    </citation>
    <scope>NUCLEOTIDE SEQUENCE</scope>
</reference>
<organism evidence="1">
    <name type="scientific">freshwater metagenome</name>
    <dbReference type="NCBI Taxonomy" id="449393"/>
    <lineage>
        <taxon>unclassified sequences</taxon>
        <taxon>metagenomes</taxon>
        <taxon>ecological metagenomes</taxon>
    </lineage>
</organism>
<proteinExistence type="predicted"/>
<sequence length="537" mass="57432">MSACFRNADYSLNDAPSASRLVAQVSSHCTDLSAPDLGDGTLCIDNGFRVSSDNFSFANWGRSVRADANVTVQTLIDLFGHSAVCLDGPQDKCTLRPTTTQKLEEWNNALAGGRCEGLAALSTRFFLKLDYPQSFNAQATKVADLRQNNSSLESAIVYWWATQFLTEVSDRAATSRSNSPLQIVDNLVQGLANGVGYTLGLYYQSSGHSVTPFAVTHRNNTFVIHVYDNNFPGIRKEIIVDGSTNTWTYPAARAQLDGRQTEWSGNTGTLELTPMSSRKGPFTCPFCSTLPAKADTVITIASRDSSAPGFALVTTRDGKRIEVTPSGITNTISGATYELSKGSKAGLLTIRMPSDTSDFDIDIRRASAVLPAADVVVTVQRPTMPSIQITGDLAHSVVGAAATSTPLLKVRSEYTSVTAPKNNSLRVSIAAGTQLSRSELTNSRTLLVKKIAQDSIEIALKGARGEDIATTSLGAASTTAVTEATFYLDETNTIVSTTAQVDAVPVERQQRNNSTPQVFVPITTTTVVTSIEISAPD</sequence>
<name>A0A6J6HIQ3_9ZZZZ</name>
<accession>A0A6J6HIQ3</accession>
<evidence type="ECO:0000313" key="1">
    <source>
        <dbReference type="EMBL" id="CAB4610874.1"/>
    </source>
</evidence>
<dbReference type="EMBL" id="CAEZUL010000212">
    <property type="protein sequence ID" value="CAB4610874.1"/>
    <property type="molecule type" value="Genomic_DNA"/>
</dbReference>